<reference evidence="1 2" key="1">
    <citation type="journal article" date="2015" name="Int. J. Syst. Evol. Microbiol.">
        <title>Roseomonas oryzae sp. nov., isolated from paddy rhizosphere soil.</title>
        <authorList>
            <person name="Ramaprasad E.V."/>
            <person name="Sasikala Ch."/>
            <person name="Ramana Ch.V."/>
        </authorList>
    </citation>
    <scope>NUCLEOTIDE SEQUENCE [LARGE SCALE GENOMIC DNA]</scope>
    <source>
        <strain evidence="1 2">KCTC 42542</strain>
    </source>
</reference>
<dbReference type="Proteomes" id="UP000322110">
    <property type="component" value="Unassembled WGS sequence"/>
</dbReference>
<dbReference type="RefSeq" id="WP_149812438.1">
    <property type="nucleotide sequence ID" value="NZ_VUKA01000005.1"/>
</dbReference>
<evidence type="ECO:0000313" key="1">
    <source>
        <dbReference type="EMBL" id="KAA2212822.1"/>
    </source>
</evidence>
<sequence>QLQWFIGAVTAHDPLKSCPDQSTGAGQPGNAFLEREDGPMRHVLTFEFDVVMEGRDLPQPLIYWPSCIKPPADAPLTDPGARPFIIMDPRAGHGPGIGGFKEGSEIVVLTGAGHPRYFVGFRPASEPG</sequence>
<gene>
    <name evidence="1" type="ORF">F0Q34_11845</name>
</gene>
<keyword evidence="2" id="KW-1185">Reference proteome</keyword>
<dbReference type="AlphaFoldDB" id="A0A5B2TEA0"/>
<comment type="caution">
    <text evidence="1">The sequence shown here is derived from an EMBL/GenBank/DDBJ whole genome shotgun (WGS) entry which is preliminary data.</text>
</comment>
<proteinExistence type="predicted"/>
<organism evidence="1 2">
    <name type="scientific">Teichococcus oryzae</name>
    <dbReference type="NCBI Taxonomy" id="1608942"/>
    <lineage>
        <taxon>Bacteria</taxon>
        <taxon>Pseudomonadati</taxon>
        <taxon>Pseudomonadota</taxon>
        <taxon>Alphaproteobacteria</taxon>
        <taxon>Acetobacterales</taxon>
        <taxon>Roseomonadaceae</taxon>
        <taxon>Roseomonas</taxon>
    </lineage>
</organism>
<accession>A0A5B2TEA0</accession>
<protein>
    <submittedName>
        <fullName evidence="1">DUF3141 domain-containing protein</fullName>
    </submittedName>
</protein>
<name>A0A5B2TEA0_9PROT</name>
<dbReference type="InterPro" id="IPR024501">
    <property type="entry name" value="DUF3141"/>
</dbReference>
<feature type="non-terminal residue" evidence="1">
    <location>
        <position position="1"/>
    </location>
</feature>
<dbReference type="Pfam" id="PF11339">
    <property type="entry name" value="DUF3141"/>
    <property type="match status" value="1"/>
</dbReference>
<evidence type="ECO:0000313" key="2">
    <source>
        <dbReference type="Proteomes" id="UP000322110"/>
    </source>
</evidence>
<dbReference type="EMBL" id="VUKA01000005">
    <property type="protein sequence ID" value="KAA2212822.1"/>
    <property type="molecule type" value="Genomic_DNA"/>
</dbReference>